<protein>
    <recommendedName>
        <fullName evidence="1">N-acetyltransferase domain-containing protein</fullName>
    </recommendedName>
</protein>
<dbReference type="InterPro" id="IPR051908">
    <property type="entry name" value="Ribosomal_N-acetyltransferase"/>
</dbReference>
<dbReference type="InterPro" id="IPR000182">
    <property type="entry name" value="GNAT_dom"/>
</dbReference>
<keyword evidence="3" id="KW-1185">Reference proteome</keyword>
<dbReference type="Gene3D" id="3.40.630.30">
    <property type="match status" value="1"/>
</dbReference>
<evidence type="ECO:0000313" key="2">
    <source>
        <dbReference type="EMBL" id="KIW03415.1"/>
    </source>
</evidence>
<name>A0A0D2A9Z5_9PEZI</name>
<accession>A0A0D2A9Z5</accession>
<dbReference type="PANTHER" id="PTHR43441:SF5">
    <property type="entry name" value="FAMILY ACETYLTRANSFERASE, PUTATIVE-RELATED"/>
    <property type="match status" value="1"/>
</dbReference>
<dbReference type="InterPro" id="IPR016181">
    <property type="entry name" value="Acyl_CoA_acyltransferase"/>
</dbReference>
<dbReference type="GeneID" id="27313163"/>
<evidence type="ECO:0000259" key="1">
    <source>
        <dbReference type="PROSITE" id="PS51186"/>
    </source>
</evidence>
<organism evidence="2 3">
    <name type="scientific">Verruconis gallopava</name>
    <dbReference type="NCBI Taxonomy" id="253628"/>
    <lineage>
        <taxon>Eukaryota</taxon>
        <taxon>Fungi</taxon>
        <taxon>Dikarya</taxon>
        <taxon>Ascomycota</taxon>
        <taxon>Pezizomycotina</taxon>
        <taxon>Dothideomycetes</taxon>
        <taxon>Pleosporomycetidae</taxon>
        <taxon>Venturiales</taxon>
        <taxon>Sympoventuriaceae</taxon>
        <taxon>Verruconis</taxon>
    </lineage>
</organism>
<reference evidence="2 3" key="1">
    <citation type="submission" date="2015-01" db="EMBL/GenBank/DDBJ databases">
        <title>The Genome Sequence of Ochroconis gallopava CBS43764.</title>
        <authorList>
            <consortium name="The Broad Institute Genomics Platform"/>
            <person name="Cuomo C."/>
            <person name="de Hoog S."/>
            <person name="Gorbushina A."/>
            <person name="Stielow B."/>
            <person name="Teixiera M."/>
            <person name="Abouelleil A."/>
            <person name="Chapman S.B."/>
            <person name="Priest M."/>
            <person name="Young S.K."/>
            <person name="Wortman J."/>
            <person name="Nusbaum C."/>
            <person name="Birren B."/>
        </authorList>
    </citation>
    <scope>NUCLEOTIDE SEQUENCE [LARGE SCALE GENOMIC DNA]</scope>
    <source>
        <strain evidence="2 3">CBS 43764</strain>
    </source>
</reference>
<dbReference type="SUPFAM" id="SSF55729">
    <property type="entry name" value="Acyl-CoA N-acyltransferases (Nat)"/>
    <property type="match status" value="1"/>
</dbReference>
<dbReference type="Pfam" id="PF13302">
    <property type="entry name" value="Acetyltransf_3"/>
    <property type="match status" value="1"/>
</dbReference>
<dbReference type="GO" id="GO:1990189">
    <property type="term" value="F:protein N-terminal-serine acetyltransferase activity"/>
    <property type="evidence" value="ECO:0007669"/>
    <property type="project" value="TreeGrafter"/>
</dbReference>
<dbReference type="GO" id="GO:0008999">
    <property type="term" value="F:protein-N-terminal-alanine acetyltransferase activity"/>
    <property type="evidence" value="ECO:0007669"/>
    <property type="project" value="TreeGrafter"/>
</dbReference>
<dbReference type="OrthoDB" id="41238at2759"/>
<evidence type="ECO:0000313" key="3">
    <source>
        <dbReference type="Proteomes" id="UP000053259"/>
    </source>
</evidence>
<dbReference type="PANTHER" id="PTHR43441">
    <property type="entry name" value="RIBOSOMAL-PROTEIN-SERINE ACETYLTRANSFERASE"/>
    <property type="match status" value="1"/>
</dbReference>
<gene>
    <name evidence="2" type="ORF">PV09_05190</name>
</gene>
<dbReference type="PROSITE" id="PS51186">
    <property type="entry name" value="GNAT"/>
    <property type="match status" value="1"/>
</dbReference>
<dbReference type="HOGENOM" id="CLU_078023_0_0_1"/>
<sequence>MGNTNFHYEQRRLENERVILEVFDPAAHAAQFVRGITDNPDTLEYLSLPAFNSSEDFVKFYEENISSSLEECLYAILDKASIQDGRRSDEVFAGVISLTATNKSKACTELGIIVFPAFQRTHVTTNAAGLLLMYALDPPSQGGLGLRRVEWQAHTENAASRRAALRLGFELEGILRWQRVVLANRRGIAVDELERRNGTKGESRGRHTAIYSIVWEEWDEKRIKLLSMMDGK</sequence>
<dbReference type="EMBL" id="KN847544">
    <property type="protein sequence ID" value="KIW03415.1"/>
    <property type="molecule type" value="Genomic_DNA"/>
</dbReference>
<dbReference type="AlphaFoldDB" id="A0A0D2A9Z5"/>
<feature type="domain" description="N-acetyltransferase" evidence="1">
    <location>
        <begin position="43"/>
        <end position="187"/>
    </location>
</feature>
<dbReference type="VEuPathDB" id="FungiDB:PV09_05190"/>
<dbReference type="Proteomes" id="UP000053259">
    <property type="component" value="Unassembled WGS sequence"/>
</dbReference>
<proteinExistence type="predicted"/>
<dbReference type="InParanoid" id="A0A0D2A9Z5"/>
<dbReference type="RefSeq" id="XP_016213284.1">
    <property type="nucleotide sequence ID" value="XM_016358665.1"/>
</dbReference>